<evidence type="ECO:0000313" key="2">
    <source>
        <dbReference type="EMBL" id="RAQ30098.1"/>
    </source>
</evidence>
<keyword evidence="2" id="KW-0808">Transferase</keyword>
<name>A0A328UF12_9FIRM</name>
<evidence type="ECO:0000313" key="3">
    <source>
        <dbReference type="Proteomes" id="UP000249377"/>
    </source>
</evidence>
<sequence>MDVLNANQKPWKEIKEIYMEAFPKAERKPFSAVRHSVNKGKAQILTAMENGRVLGFVVVIPYKNMVMVDYLAVSSKIRSRGTGSKILQEICRRFPDQKIVLLIERLDDTAENKEQRIARKKFYFKNGFTSSGIYITGRSGNMEVLNFGGTVSVQEYMGLQQYALGKLMFRLSGIRPTL</sequence>
<dbReference type="Pfam" id="PF13508">
    <property type="entry name" value="Acetyltransf_7"/>
    <property type="match status" value="1"/>
</dbReference>
<dbReference type="InterPro" id="IPR016181">
    <property type="entry name" value="Acyl_CoA_acyltransferase"/>
</dbReference>
<accession>A0A328UF12</accession>
<dbReference type="InterPro" id="IPR000182">
    <property type="entry name" value="GNAT_dom"/>
</dbReference>
<comment type="caution">
    <text evidence="2">The sequence shown here is derived from an EMBL/GenBank/DDBJ whole genome shotgun (WGS) entry which is preliminary data.</text>
</comment>
<dbReference type="CDD" id="cd04301">
    <property type="entry name" value="NAT_SF"/>
    <property type="match status" value="1"/>
</dbReference>
<protein>
    <submittedName>
        <fullName evidence="2">N-acetyltransferase</fullName>
    </submittedName>
</protein>
<dbReference type="Proteomes" id="UP000249377">
    <property type="component" value="Unassembled WGS sequence"/>
</dbReference>
<dbReference type="PROSITE" id="PS51186">
    <property type="entry name" value="GNAT"/>
    <property type="match status" value="1"/>
</dbReference>
<reference evidence="2 3" key="1">
    <citation type="submission" date="2018-06" db="EMBL/GenBank/DDBJ databases">
        <title>Noncontiguous genome sequence of Ruminococcaceae bacterium ASD2818.</title>
        <authorList>
            <person name="Chaplin A.V."/>
            <person name="Sokolova S.R."/>
            <person name="Kochetkova T.O."/>
            <person name="Goltsov A.Y."/>
            <person name="Trofimov D.Y."/>
            <person name="Efimov B.A."/>
        </authorList>
    </citation>
    <scope>NUCLEOTIDE SEQUENCE [LARGE SCALE GENOMIC DNA]</scope>
    <source>
        <strain evidence="2 3">ASD2818</strain>
    </source>
</reference>
<proteinExistence type="predicted"/>
<dbReference type="EMBL" id="QLYR01000001">
    <property type="protein sequence ID" value="RAQ30098.1"/>
    <property type="molecule type" value="Genomic_DNA"/>
</dbReference>
<gene>
    <name evidence="2" type="ORF">DPQ25_00895</name>
</gene>
<organism evidence="2 3">
    <name type="scientific">Hydrogeniiclostridium mannosilyticum</name>
    <dbReference type="NCBI Taxonomy" id="2764322"/>
    <lineage>
        <taxon>Bacteria</taxon>
        <taxon>Bacillati</taxon>
        <taxon>Bacillota</taxon>
        <taxon>Clostridia</taxon>
        <taxon>Eubacteriales</taxon>
        <taxon>Acutalibacteraceae</taxon>
        <taxon>Hydrogeniiclostridium</taxon>
    </lineage>
</organism>
<feature type="domain" description="N-acetyltransferase" evidence="1">
    <location>
        <begin position="1"/>
        <end position="158"/>
    </location>
</feature>
<dbReference type="RefSeq" id="WP_112331294.1">
    <property type="nucleotide sequence ID" value="NZ_QLYR01000001.1"/>
</dbReference>
<evidence type="ECO:0000259" key="1">
    <source>
        <dbReference type="PROSITE" id="PS51186"/>
    </source>
</evidence>
<keyword evidence="3" id="KW-1185">Reference proteome</keyword>
<dbReference type="SUPFAM" id="SSF55729">
    <property type="entry name" value="Acyl-CoA N-acyltransferases (Nat)"/>
    <property type="match status" value="1"/>
</dbReference>
<dbReference type="Gene3D" id="3.40.630.30">
    <property type="match status" value="1"/>
</dbReference>
<dbReference type="AlphaFoldDB" id="A0A328UF12"/>
<dbReference type="GO" id="GO:0016747">
    <property type="term" value="F:acyltransferase activity, transferring groups other than amino-acyl groups"/>
    <property type="evidence" value="ECO:0007669"/>
    <property type="project" value="InterPro"/>
</dbReference>